<reference evidence="1 2" key="1">
    <citation type="journal article" date="2006" name="Science">
        <title>The genome of black cottonwood, Populus trichocarpa (Torr. &amp; Gray).</title>
        <authorList>
            <person name="Tuskan G.A."/>
            <person name="Difazio S."/>
            <person name="Jansson S."/>
            <person name="Bohlmann J."/>
            <person name="Grigoriev I."/>
            <person name="Hellsten U."/>
            <person name="Putnam N."/>
            <person name="Ralph S."/>
            <person name="Rombauts S."/>
            <person name="Salamov A."/>
            <person name="Schein J."/>
            <person name="Sterck L."/>
            <person name="Aerts A."/>
            <person name="Bhalerao R.R."/>
            <person name="Bhalerao R.P."/>
            <person name="Blaudez D."/>
            <person name="Boerjan W."/>
            <person name="Brun A."/>
            <person name="Brunner A."/>
            <person name="Busov V."/>
            <person name="Campbell M."/>
            <person name="Carlson J."/>
            <person name="Chalot M."/>
            <person name="Chapman J."/>
            <person name="Chen G.L."/>
            <person name="Cooper D."/>
            <person name="Coutinho P.M."/>
            <person name="Couturier J."/>
            <person name="Covert S."/>
            <person name="Cronk Q."/>
            <person name="Cunningham R."/>
            <person name="Davis J."/>
            <person name="Degroeve S."/>
            <person name="Dejardin A."/>
            <person name="Depamphilis C."/>
            <person name="Detter J."/>
            <person name="Dirks B."/>
            <person name="Dubchak I."/>
            <person name="Duplessis S."/>
            <person name="Ehlting J."/>
            <person name="Ellis B."/>
            <person name="Gendler K."/>
            <person name="Goodstein D."/>
            <person name="Gribskov M."/>
            <person name="Grimwood J."/>
            <person name="Groover A."/>
            <person name="Gunter L."/>
            <person name="Hamberger B."/>
            <person name="Heinze B."/>
            <person name="Helariutta Y."/>
            <person name="Henrissat B."/>
            <person name="Holligan D."/>
            <person name="Holt R."/>
            <person name="Huang W."/>
            <person name="Islam-Faridi N."/>
            <person name="Jones S."/>
            <person name="Jones-Rhoades M."/>
            <person name="Jorgensen R."/>
            <person name="Joshi C."/>
            <person name="Kangasjarvi J."/>
            <person name="Karlsson J."/>
            <person name="Kelleher C."/>
            <person name="Kirkpatrick R."/>
            <person name="Kirst M."/>
            <person name="Kohler A."/>
            <person name="Kalluri U."/>
            <person name="Larimer F."/>
            <person name="Leebens-Mack J."/>
            <person name="Leple J.C."/>
            <person name="Locascio P."/>
            <person name="Lou Y."/>
            <person name="Lucas S."/>
            <person name="Martin F."/>
            <person name="Montanini B."/>
            <person name="Napoli C."/>
            <person name="Nelson D.R."/>
            <person name="Nelson C."/>
            <person name="Nieminen K."/>
            <person name="Nilsson O."/>
            <person name="Pereda V."/>
            <person name="Peter G."/>
            <person name="Philippe R."/>
            <person name="Pilate G."/>
            <person name="Poliakov A."/>
            <person name="Razumovskaya J."/>
            <person name="Richardson P."/>
            <person name="Rinaldi C."/>
            <person name="Ritland K."/>
            <person name="Rouze P."/>
            <person name="Ryaboy D."/>
            <person name="Schmutz J."/>
            <person name="Schrader J."/>
            <person name="Segerman B."/>
            <person name="Shin H."/>
            <person name="Siddiqui A."/>
            <person name="Sterky F."/>
            <person name="Terry A."/>
            <person name="Tsai C.J."/>
            <person name="Uberbacher E."/>
            <person name="Unneberg P."/>
            <person name="Vahala J."/>
            <person name="Wall K."/>
            <person name="Wessler S."/>
            <person name="Yang G."/>
            <person name="Yin T."/>
            <person name="Douglas C."/>
            <person name="Marra M."/>
            <person name="Sandberg G."/>
            <person name="Van de Peer Y."/>
            <person name="Rokhsar D."/>
        </authorList>
    </citation>
    <scope>NUCLEOTIDE SEQUENCE [LARGE SCALE GENOMIC DNA]</scope>
    <source>
        <strain evidence="2">cv. Nisqually</strain>
    </source>
</reference>
<proteinExistence type="predicted"/>
<name>A0A3N7EJD2_POPTR</name>
<sequence length="69" mass="7795">MSSSLSPLFIQSYPKILKCVLHVRSDCLHKILVREFTSVNMKTSLFVVKLIQTCFPSALTTLILIKAQI</sequence>
<dbReference type="EMBL" id="CM009290">
    <property type="protein sequence ID" value="RQO85325.1"/>
    <property type="molecule type" value="Genomic_DNA"/>
</dbReference>
<accession>A0A3N7EJD2</accession>
<dbReference type="InParanoid" id="A0A3N7EJD2"/>
<organism evidence="1 2">
    <name type="scientific">Populus trichocarpa</name>
    <name type="common">Western balsam poplar</name>
    <name type="synonym">Populus balsamifera subsp. trichocarpa</name>
    <dbReference type="NCBI Taxonomy" id="3694"/>
    <lineage>
        <taxon>Eukaryota</taxon>
        <taxon>Viridiplantae</taxon>
        <taxon>Streptophyta</taxon>
        <taxon>Embryophyta</taxon>
        <taxon>Tracheophyta</taxon>
        <taxon>Spermatophyta</taxon>
        <taxon>Magnoliopsida</taxon>
        <taxon>eudicotyledons</taxon>
        <taxon>Gunneridae</taxon>
        <taxon>Pentapetalae</taxon>
        <taxon>rosids</taxon>
        <taxon>fabids</taxon>
        <taxon>Malpighiales</taxon>
        <taxon>Salicaceae</taxon>
        <taxon>Saliceae</taxon>
        <taxon>Populus</taxon>
    </lineage>
</organism>
<dbReference type="Proteomes" id="UP000006729">
    <property type="component" value="Chromosome 1"/>
</dbReference>
<protein>
    <submittedName>
        <fullName evidence="1">Uncharacterized protein</fullName>
    </submittedName>
</protein>
<keyword evidence="2" id="KW-1185">Reference proteome</keyword>
<dbReference type="AlphaFoldDB" id="A0A3N7EJD2"/>
<gene>
    <name evidence="1" type="ORF">POPTR_001G251350</name>
</gene>
<evidence type="ECO:0000313" key="1">
    <source>
        <dbReference type="EMBL" id="RQO85325.1"/>
    </source>
</evidence>
<evidence type="ECO:0000313" key="2">
    <source>
        <dbReference type="Proteomes" id="UP000006729"/>
    </source>
</evidence>